<reference evidence="4" key="2">
    <citation type="journal article" date="2007" name="PLoS Biol.">
        <title>Survey sequencing and comparative analysis of the elephant shark (Callorhinchus milii) genome.</title>
        <authorList>
            <person name="Venkatesh B."/>
            <person name="Kirkness E.F."/>
            <person name="Loh Y.H."/>
            <person name="Halpern A.L."/>
            <person name="Lee A.P."/>
            <person name="Johnson J."/>
            <person name="Dandona N."/>
            <person name="Viswanathan L.D."/>
            <person name="Tay A."/>
            <person name="Venter J.C."/>
            <person name="Strausberg R.L."/>
            <person name="Brenner S."/>
        </authorList>
    </citation>
    <scope>NUCLEOTIDE SEQUENCE [LARGE SCALE GENOMIC DNA]</scope>
</reference>
<sequence length="142" mass="15383">MQKRIEEVQRFKDLFPEWQKRMREHERGLCNIAHDIDTVHQNATVANITGTSIGLVGGILSIGGLISAPFTMRLSLGLMGVGAGIGVVGGVTNVAASGVDAFKQGKLSTAIDEIMEQYKGQYKNGKLPQSVYQRNSILTSLH</sequence>
<proteinExistence type="inferred from homology"/>
<dbReference type="Pfam" id="PF05461">
    <property type="entry name" value="ApoL"/>
    <property type="match status" value="1"/>
</dbReference>
<reference evidence="4" key="3">
    <citation type="journal article" date="2014" name="Nature">
        <title>Elephant shark genome provides unique insights into gnathostome evolution.</title>
        <authorList>
            <consortium name="International Elephant Shark Genome Sequencing Consortium"/>
            <person name="Venkatesh B."/>
            <person name="Lee A.P."/>
            <person name="Ravi V."/>
            <person name="Maurya A.K."/>
            <person name="Lian M.M."/>
            <person name="Swann J.B."/>
            <person name="Ohta Y."/>
            <person name="Flajnik M.F."/>
            <person name="Sutoh Y."/>
            <person name="Kasahara M."/>
            <person name="Hoon S."/>
            <person name="Gangu V."/>
            <person name="Roy S.W."/>
            <person name="Irimia M."/>
            <person name="Korzh V."/>
            <person name="Kondrychyn I."/>
            <person name="Lim Z.W."/>
            <person name="Tay B.H."/>
            <person name="Tohari S."/>
            <person name="Kong K.W."/>
            <person name="Ho S."/>
            <person name="Lorente-Galdos B."/>
            <person name="Quilez J."/>
            <person name="Marques-Bonet T."/>
            <person name="Raney B.J."/>
            <person name="Ingham P.W."/>
            <person name="Tay A."/>
            <person name="Hillier L.W."/>
            <person name="Minx P."/>
            <person name="Boehm T."/>
            <person name="Wilson R.K."/>
            <person name="Brenner S."/>
            <person name="Warren W.C."/>
        </authorList>
    </citation>
    <scope>NUCLEOTIDE SEQUENCE [LARGE SCALE GENOMIC DNA]</scope>
</reference>
<dbReference type="OMA" id="CNIAHDI"/>
<dbReference type="GeneTree" id="ENSGT01030000234599"/>
<evidence type="ECO:0008006" key="5">
    <source>
        <dbReference type="Google" id="ProtNLM"/>
    </source>
</evidence>
<dbReference type="Proteomes" id="UP000314986">
    <property type="component" value="Unassembled WGS sequence"/>
</dbReference>
<dbReference type="InParanoid" id="A0A4W3ICC9"/>
<reference evidence="3" key="5">
    <citation type="submission" date="2025-09" db="UniProtKB">
        <authorList>
            <consortium name="Ensembl"/>
        </authorList>
    </citation>
    <scope>IDENTIFICATION</scope>
</reference>
<dbReference type="GO" id="GO:0006869">
    <property type="term" value="P:lipid transport"/>
    <property type="evidence" value="ECO:0007669"/>
    <property type="project" value="InterPro"/>
</dbReference>
<dbReference type="Ensembl" id="ENSCMIT00000026842.1">
    <property type="protein sequence ID" value="ENSCMIP00000026412.1"/>
    <property type="gene ID" value="ENSCMIG00000011577.1"/>
</dbReference>
<dbReference type="PANTHER" id="PTHR14096:SF28">
    <property type="entry name" value="APOLIPOPROTEIN L, 1-RELATED"/>
    <property type="match status" value="1"/>
</dbReference>
<dbReference type="PANTHER" id="PTHR14096">
    <property type="entry name" value="APOLIPOPROTEIN L"/>
    <property type="match status" value="1"/>
</dbReference>
<feature type="transmembrane region" description="Helical" evidence="2">
    <location>
        <begin position="74"/>
        <end position="96"/>
    </location>
</feature>
<dbReference type="GO" id="GO:0042157">
    <property type="term" value="P:lipoprotein metabolic process"/>
    <property type="evidence" value="ECO:0007669"/>
    <property type="project" value="InterPro"/>
</dbReference>
<keyword evidence="4" id="KW-1185">Reference proteome</keyword>
<dbReference type="GO" id="GO:0005576">
    <property type="term" value="C:extracellular region"/>
    <property type="evidence" value="ECO:0007669"/>
    <property type="project" value="InterPro"/>
</dbReference>
<dbReference type="STRING" id="7868.ENSCMIP00000026412"/>
<keyword evidence="2" id="KW-0812">Transmembrane</keyword>
<keyword evidence="2" id="KW-1133">Transmembrane helix</keyword>
<dbReference type="InterPro" id="IPR008405">
    <property type="entry name" value="ApoL"/>
</dbReference>
<protein>
    <recommendedName>
        <fullName evidence="5">Apolipo L3-like protein</fullName>
    </recommendedName>
</protein>
<evidence type="ECO:0000313" key="4">
    <source>
        <dbReference type="Proteomes" id="UP000314986"/>
    </source>
</evidence>
<accession>A0A4W3ICC9</accession>
<dbReference type="GO" id="GO:0016020">
    <property type="term" value="C:membrane"/>
    <property type="evidence" value="ECO:0007669"/>
    <property type="project" value="TreeGrafter"/>
</dbReference>
<reference evidence="3" key="4">
    <citation type="submission" date="2025-08" db="UniProtKB">
        <authorList>
            <consortium name="Ensembl"/>
        </authorList>
    </citation>
    <scope>IDENTIFICATION</scope>
</reference>
<reference evidence="4" key="1">
    <citation type="journal article" date="2006" name="Science">
        <title>Ancient noncoding elements conserved in the human genome.</title>
        <authorList>
            <person name="Venkatesh B."/>
            <person name="Kirkness E.F."/>
            <person name="Loh Y.H."/>
            <person name="Halpern A.L."/>
            <person name="Lee A.P."/>
            <person name="Johnson J."/>
            <person name="Dandona N."/>
            <person name="Viswanathan L.D."/>
            <person name="Tay A."/>
            <person name="Venter J.C."/>
            <person name="Strausberg R.L."/>
            <person name="Brenner S."/>
        </authorList>
    </citation>
    <scope>NUCLEOTIDE SEQUENCE [LARGE SCALE GENOMIC DNA]</scope>
</reference>
<evidence type="ECO:0000256" key="2">
    <source>
        <dbReference type="SAM" id="Phobius"/>
    </source>
</evidence>
<dbReference type="AlphaFoldDB" id="A0A4W3ICC9"/>
<organism evidence="3 4">
    <name type="scientific">Callorhinchus milii</name>
    <name type="common">Ghost shark</name>
    <dbReference type="NCBI Taxonomy" id="7868"/>
    <lineage>
        <taxon>Eukaryota</taxon>
        <taxon>Metazoa</taxon>
        <taxon>Chordata</taxon>
        <taxon>Craniata</taxon>
        <taxon>Vertebrata</taxon>
        <taxon>Chondrichthyes</taxon>
        <taxon>Holocephali</taxon>
        <taxon>Chimaeriformes</taxon>
        <taxon>Callorhinchidae</taxon>
        <taxon>Callorhinchus</taxon>
    </lineage>
</organism>
<dbReference type="GO" id="GO:0008289">
    <property type="term" value="F:lipid binding"/>
    <property type="evidence" value="ECO:0007669"/>
    <property type="project" value="InterPro"/>
</dbReference>
<name>A0A4W3ICC9_CALMI</name>
<feature type="transmembrane region" description="Helical" evidence="2">
    <location>
        <begin position="45"/>
        <end position="68"/>
    </location>
</feature>
<keyword evidence="2" id="KW-0472">Membrane</keyword>
<comment type="similarity">
    <text evidence="1">Belongs to the apolipoprotein L family.</text>
</comment>
<evidence type="ECO:0000313" key="3">
    <source>
        <dbReference type="Ensembl" id="ENSCMIP00000026412.1"/>
    </source>
</evidence>
<evidence type="ECO:0000256" key="1">
    <source>
        <dbReference type="ARBA" id="ARBA00010090"/>
    </source>
</evidence>